<keyword evidence="1" id="KW-0808">Transferase</keyword>
<dbReference type="AlphaFoldDB" id="A0A0K6IWX5"/>
<keyword evidence="2" id="KW-1185">Reference proteome</keyword>
<evidence type="ECO:0000313" key="1">
    <source>
        <dbReference type="EMBL" id="CUB07569.1"/>
    </source>
</evidence>
<evidence type="ECO:0000313" key="2">
    <source>
        <dbReference type="Proteomes" id="UP000182108"/>
    </source>
</evidence>
<dbReference type="OrthoDB" id="13547at2"/>
<sequence>MIADHRAAERLQQLLQLAERELAHLLLTDRRLFSEPFTPVRAVELERDPDLAERVDAFVARFGRLQDTLGDKALPTYLVAHGERIATFIDNLDRAERLGLIRDAQQWMDMRKLRNLMIREYVEDPAVLASALQAAHAFVAELAAVVERLRSAAS</sequence>
<reference evidence="2" key="1">
    <citation type="submission" date="2015-08" db="EMBL/GenBank/DDBJ databases">
        <authorList>
            <person name="Babu N.S."/>
            <person name="Beckwith C.J."/>
            <person name="Beseler K.G."/>
            <person name="Brison A."/>
            <person name="Carone J.V."/>
            <person name="Caskin T.P."/>
            <person name="Diamond M."/>
            <person name="Durham M.E."/>
            <person name="Foxe J.M."/>
            <person name="Go M."/>
            <person name="Henderson B.A."/>
            <person name="Jones I.B."/>
            <person name="McGettigan J.A."/>
            <person name="Micheletti S.J."/>
            <person name="Nasrallah M.E."/>
            <person name="Ortiz D."/>
            <person name="Piller C.R."/>
            <person name="Privatt S.R."/>
            <person name="Schneider S.L."/>
            <person name="Sharp S."/>
            <person name="Smith T.C."/>
            <person name="Stanton J.D."/>
            <person name="Ullery H.E."/>
            <person name="Wilson R.J."/>
            <person name="Serrano M.G."/>
            <person name="Buck G."/>
            <person name="Lee V."/>
            <person name="Wang Y."/>
            <person name="Carvalho R."/>
            <person name="Voegtly L."/>
            <person name="Shi R."/>
            <person name="Duckworth R."/>
            <person name="Johnson A."/>
            <person name="Loviza R."/>
            <person name="Walstead R."/>
            <person name="Shah Z."/>
            <person name="Kiflezghi M."/>
            <person name="Wade K."/>
            <person name="Ball S.L."/>
            <person name="Bradley K.W."/>
            <person name="Asai D.J."/>
            <person name="Bowman C.A."/>
            <person name="Russell D.A."/>
            <person name="Pope W.H."/>
            <person name="Jacobs-Sera D."/>
            <person name="Hendrix R.W."/>
            <person name="Hatfull G.F."/>
        </authorList>
    </citation>
    <scope>NUCLEOTIDE SEQUENCE [LARGE SCALE GENOMIC DNA]</scope>
    <source>
        <strain evidence="2">JCM 19170</strain>
    </source>
</reference>
<accession>A0A0K6IWX5</accession>
<proteinExistence type="predicted"/>
<protein>
    <submittedName>
        <fullName evidence="1">Nucleotidyltransferase substrate binding protein like</fullName>
    </submittedName>
</protein>
<dbReference type="SUPFAM" id="SSF81593">
    <property type="entry name" value="Nucleotidyltransferase substrate binding subunit/domain"/>
    <property type="match status" value="1"/>
</dbReference>
<dbReference type="RefSeq" id="WP_055423846.1">
    <property type="nucleotide sequence ID" value="NZ_CYHH01000008.1"/>
</dbReference>
<gene>
    <name evidence="1" type="ORF">Ga0061068_10898</name>
</gene>
<dbReference type="GO" id="GO:0016740">
    <property type="term" value="F:transferase activity"/>
    <property type="evidence" value="ECO:0007669"/>
    <property type="project" value="UniProtKB-KW"/>
</dbReference>
<dbReference type="Proteomes" id="UP000182108">
    <property type="component" value="Unassembled WGS sequence"/>
</dbReference>
<name>A0A0K6IWX5_9PROT</name>
<dbReference type="Gene3D" id="1.20.120.330">
    <property type="entry name" value="Nucleotidyltransferases domain 2"/>
    <property type="match status" value="1"/>
</dbReference>
<organism evidence="1 2">
    <name type="scientific">Tepidiphilus thermophilus</name>
    <dbReference type="NCBI Taxonomy" id="876478"/>
    <lineage>
        <taxon>Bacteria</taxon>
        <taxon>Pseudomonadati</taxon>
        <taxon>Pseudomonadota</taxon>
        <taxon>Hydrogenophilia</taxon>
        <taxon>Hydrogenophilales</taxon>
        <taxon>Hydrogenophilaceae</taxon>
        <taxon>Tepidiphilus</taxon>
    </lineage>
</organism>
<dbReference type="EMBL" id="CYHH01000008">
    <property type="protein sequence ID" value="CUB07569.1"/>
    <property type="molecule type" value="Genomic_DNA"/>
</dbReference>